<gene>
    <name evidence="1" type="ORF">AN484_00690</name>
</gene>
<evidence type="ECO:0000313" key="1">
    <source>
        <dbReference type="EMBL" id="OBQ45524.1"/>
    </source>
</evidence>
<dbReference type="EMBL" id="LJOW01000002">
    <property type="protein sequence ID" value="OBQ45524.1"/>
    <property type="molecule type" value="Genomic_DNA"/>
</dbReference>
<organism evidence="1 2">
    <name type="scientific">Aphanizomenon flos-aquae WA102</name>
    <dbReference type="NCBI Taxonomy" id="1710896"/>
    <lineage>
        <taxon>Bacteria</taxon>
        <taxon>Bacillati</taxon>
        <taxon>Cyanobacteriota</taxon>
        <taxon>Cyanophyceae</taxon>
        <taxon>Nostocales</taxon>
        <taxon>Aphanizomenonaceae</taxon>
        <taxon>Aphanizomenon</taxon>
    </lineage>
</organism>
<name>A0A1B7X839_APHFL</name>
<reference evidence="1 2" key="1">
    <citation type="submission" date="2015-09" db="EMBL/GenBank/DDBJ databases">
        <title>Aphanizomenon flos-aquae WA102.</title>
        <authorList>
            <person name="Driscoll C."/>
        </authorList>
    </citation>
    <scope>NUCLEOTIDE SEQUENCE [LARGE SCALE GENOMIC DNA]</scope>
    <source>
        <strain evidence="1">WA102</strain>
    </source>
</reference>
<dbReference type="Proteomes" id="UP000092093">
    <property type="component" value="Unassembled WGS sequence"/>
</dbReference>
<accession>A0A1B7X839</accession>
<dbReference type="AlphaFoldDB" id="A0A1B7X839"/>
<sequence>MTEVFVSTDDVKVIGGTANVNVEVDFGPQGDRGNLFLVGLGDPNTISHATDLQLLDIYINVQATDSDYLSMYQYVNEGGVNTWIETGKLITDKFSTNRTVGFVSGVSANAIDFKVSNIIPMSLVGGLTAADFNVQCTISHPDSPVASSITVLPITIQAGTGDVILPVTVNACKFSESEWTPLSGTFTVHFLISLALKITVV</sequence>
<evidence type="ECO:0000313" key="2">
    <source>
        <dbReference type="Proteomes" id="UP000092093"/>
    </source>
</evidence>
<protein>
    <submittedName>
        <fullName evidence="1">Uncharacterized protein</fullName>
    </submittedName>
</protein>
<comment type="caution">
    <text evidence="1">The sequence shown here is derived from an EMBL/GenBank/DDBJ whole genome shotgun (WGS) entry which is preliminary data.</text>
</comment>
<proteinExistence type="predicted"/>